<evidence type="ECO:0000256" key="1">
    <source>
        <dbReference type="SAM" id="Coils"/>
    </source>
</evidence>
<dbReference type="RefSeq" id="WP_076350582.1">
    <property type="nucleotide sequence ID" value="NZ_CP019082.1"/>
</dbReference>
<feature type="coiled-coil region" evidence="1">
    <location>
        <begin position="220"/>
        <end position="247"/>
    </location>
</feature>
<name>A0A1U7CKC8_9BACT</name>
<evidence type="ECO:0000313" key="4">
    <source>
        <dbReference type="Proteomes" id="UP000186309"/>
    </source>
</evidence>
<evidence type="ECO:0000256" key="2">
    <source>
        <dbReference type="SAM" id="MobiDB-lite"/>
    </source>
</evidence>
<dbReference type="STRING" id="1387353.BSF38_00817"/>
<dbReference type="OrthoDB" id="9784785at2"/>
<dbReference type="InterPro" id="IPR007432">
    <property type="entry name" value="DUF480"/>
</dbReference>
<keyword evidence="4" id="KW-1185">Reference proteome</keyword>
<dbReference type="AlphaFoldDB" id="A0A1U7CKC8"/>
<evidence type="ECO:0000313" key="3">
    <source>
        <dbReference type="EMBL" id="APW59394.1"/>
    </source>
</evidence>
<feature type="compositionally biased region" description="Low complexity" evidence="2">
    <location>
        <begin position="199"/>
        <end position="217"/>
    </location>
</feature>
<dbReference type="Proteomes" id="UP000186309">
    <property type="component" value="Chromosome"/>
</dbReference>
<dbReference type="InterPro" id="IPR036390">
    <property type="entry name" value="WH_DNA-bd_sf"/>
</dbReference>
<dbReference type="InterPro" id="IPR036388">
    <property type="entry name" value="WH-like_DNA-bd_sf"/>
</dbReference>
<dbReference type="PANTHER" id="PTHR38768">
    <property type="entry name" value="UPF0502 PROTEIN YCEH"/>
    <property type="match status" value="1"/>
</dbReference>
<evidence type="ECO:0008006" key="5">
    <source>
        <dbReference type="Google" id="ProtNLM"/>
    </source>
</evidence>
<protein>
    <recommendedName>
        <fullName evidence="5">DUF480 domain-containing protein</fullName>
    </recommendedName>
</protein>
<organism evidence="3 4">
    <name type="scientific">Paludisphaera borealis</name>
    <dbReference type="NCBI Taxonomy" id="1387353"/>
    <lineage>
        <taxon>Bacteria</taxon>
        <taxon>Pseudomonadati</taxon>
        <taxon>Planctomycetota</taxon>
        <taxon>Planctomycetia</taxon>
        <taxon>Isosphaerales</taxon>
        <taxon>Isosphaeraceae</taxon>
        <taxon>Paludisphaera</taxon>
    </lineage>
</organism>
<proteinExistence type="predicted"/>
<accession>A0A1U7CKC8</accession>
<dbReference type="KEGG" id="pbor:BSF38_00817"/>
<reference evidence="4" key="1">
    <citation type="submission" date="2016-12" db="EMBL/GenBank/DDBJ databases">
        <title>Comparative genomics of four Isosphaeraceae planctomycetes: a common pool of plasmids and glycoside hydrolase genes.</title>
        <authorList>
            <person name="Ivanova A."/>
        </authorList>
    </citation>
    <scope>NUCLEOTIDE SEQUENCE [LARGE SCALE GENOMIC DNA]</scope>
    <source>
        <strain evidence="4">PX4</strain>
    </source>
</reference>
<dbReference type="EMBL" id="CP019082">
    <property type="protein sequence ID" value="APW59394.1"/>
    <property type="molecule type" value="Genomic_DNA"/>
</dbReference>
<feature type="region of interest" description="Disordered" evidence="2">
    <location>
        <begin position="188"/>
        <end position="217"/>
    </location>
</feature>
<keyword evidence="1" id="KW-0175">Coiled coil</keyword>
<dbReference type="SUPFAM" id="SSF46785">
    <property type="entry name" value="Winged helix' DNA-binding domain"/>
    <property type="match status" value="2"/>
</dbReference>
<gene>
    <name evidence="3" type="ORF">BSF38_00817</name>
</gene>
<dbReference type="Pfam" id="PF04337">
    <property type="entry name" value="DUF480"/>
    <property type="match status" value="1"/>
</dbReference>
<sequence length="250" mass="27171">MSDSETTSTPAVSWVPLTPDERRVVGVLAEKAKTTPEYYPMTVAAIVTGCNQKSNRDPITNFDADDAEDILHTLRKKGATILVESGGRVQRWKHTLYDWLKVSKVELAVVVELLLRGPQTEGELRARASRMEPLADLAALQAQLDSLSARNLVIYLSPPGQKRGVTVTHGLYPPAELEKVRRAYAQSAAALGDDEEPPSRTSSSRAESSPASTAAWQAEATALRAEVEDLRGRVDTLAAELRDLRNALGA</sequence>
<dbReference type="PANTHER" id="PTHR38768:SF1">
    <property type="entry name" value="UPF0502 PROTEIN YCEH"/>
    <property type="match status" value="1"/>
</dbReference>
<dbReference type="Gene3D" id="1.10.10.10">
    <property type="entry name" value="Winged helix-like DNA-binding domain superfamily/Winged helix DNA-binding domain"/>
    <property type="match status" value="2"/>
</dbReference>